<dbReference type="OrthoDB" id="9797498at2"/>
<dbReference type="SUPFAM" id="SSF51556">
    <property type="entry name" value="Metallo-dependent hydrolases"/>
    <property type="match status" value="1"/>
</dbReference>
<keyword evidence="2" id="KW-0378">Hydrolase</keyword>
<sequence>MKKTFLLVLLSGLCACHQAHRNAEHPSLLLKDVTLIDGSGAAPITHTNLLIKGDSIAAIGNDIHAEGATVLQLSGKTIMPALISAHMHIGTLKDTTNKGENYTRDNILNQLRKYADYGVTNVQVMGTDRPMLFHTGLRDSSQNGLLPGARLHSAGYGFGVPNGAPPVAMAMDSVFRPATVDQVPAEMDSLAELKPSLVKIWVDDFNKKFPKMDTAIYRSIIREAHKHHLRVAAHLYYLSDARSLVKEGVDIIAHSVRDSVIDDALIKEMREKEIAYIPTLSLDEYAYIYARRPEWINDPFFKSSLEPGVYEKITSPQYQEGLKNSPDYERNVHAFETALQNVAKLHAAGILLTMGTDSGATPIRTQGFSEHLELELMVQAGLKPIEAITAATRNAARVLDIDRSFGTLAAGRRADFIILDANPAEDIKNTRKIFAVYKAGKQVSNGPLQK</sequence>
<protein>
    <submittedName>
        <fullName evidence="2">Amidohydrolase</fullName>
    </submittedName>
</protein>
<gene>
    <name evidence="2" type="ORF">DXN04_21635</name>
</gene>
<dbReference type="Gene3D" id="2.30.40.10">
    <property type="entry name" value="Urease, subunit C, domain 1"/>
    <property type="match status" value="2"/>
</dbReference>
<evidence type="ECO:0000259" key="1">
    <source>
        <dbReference type="Pfam" id="PF01979"/>
    </source>
</evidence>
<proteinExistence type="predicted"/>
<dbReference type="RefSeq" id="WP_116855471.1">
    <property type="nucleotide sequence ID" value="NZ_QTJV01000008.1"/>
</dbReference>
<dbReference type="InterPro" id="IPR006680">
    <property type="entry name" value="Amidohydro-rel"/>
</dbReference>
<dbReference type="InterPro" id="IPR011059">
    <property type="entry name" value="Metal-dep_hydrolase_composite"/>
</dbReference>
<reference evidence="2 3" key="1">
    <citation type="submission" date="2018-08" db="EMBL/GenBank/DDBJ databases">
        <title>Chitinophaga sp. K20C18050901, a novel bacterium isolated from forest soil.</title>
        <authorList>
            <person name="Wang C."/>
        </authorList>
    </citation>
    <scope>NUCLEOTIDE SEQUENCE [LARGE SCALE GENOMIC DNA]</scope>
    <source>
        <strain evidence="2 3">K20C18050901</strain>
    </source>
</reference>
<keyword evidence="3" id="KW-1185">Reference proteome</keyword>
<comment type="caution">
    <text evidence="2">The sequence shown here is derived from an EMBL/GenBank/DDBJ whole genome shotgun (WGS) entry which is preliminary data.</text>
</comment>
<dbReference type="Gene3D" id="3.20.20.140">
    <property type="entry name" value="Metal-dependent hydrolases"/>
    <property type="match status" value="2"/>
</dbReference>
<dbReference type="InterPro" id="IPR051781">
    <property type="entry name" value="Metallo-dep_Hydrolase"/>
</dbReference>
<dbReference type="EMBL" id="QTJV01000008">
    <property type="protein sequence ID" value="RFM33036.1"/>
    <property type="molecule type" value="Genomic_DNA"/>
</dbReference>
<dbReference type="Proteomes" id="UP000261174">
    <property type="component" value="Unassembled WGS sequence"/>
</dbReference>
<dbReference type="Pfam" id="PF01979">
    <property type="entry name" value="Amidohydro_1"/>
    <property type="match status" value="1"/>
</dbReference>
<evidence type="ECO:0000313" key="2">
    <source>
        <dbReference type="EMBL" id="RFM33036.1"/>
    </source>
</evidence>
<feature type="domain" description="Amidohydrolase-related" evidence="1">
    <location>
        <begin position="77"/>
        <end position="443"/>
    </location>
</feature>
<evidence type="ECO:0000313" key="3">
    <source>
        <dbReference type="Proteomes" id="UP000261174"/>
    </source>
</evidence>
<accession>A0A3E1NYL8</accession>
<dbReference type="PANTHER" id="PTHR43135:SF3">
    <property type="entry name" value="ALPHA-D-RIBOSE 1-METHYLPHOSPHONATE 5-TRIPHOSPHATE DIPHOSPHATASE"/>
    <property type="match status" value="1"/>
</dbReference>
<dbReference type="AlphaFoldDB" id="A0A3E1NYL8"/>
<name>A0A3E1NYL8_9BACT</name>
<dbReference type="GO" id="GO:0016810">
    <property type="term" value="F:hydrolase activity, acting on carbon-nitrogen (but not peptide) bonds"/>
    <property type="evidence" value="ECO:0007669"/>
    <property type="project" value="InterPro"/>
</dbReference>
<dbReference type="InterPro" id="IPR032466">
    <property type="entry name" value="Metal_Hydrolase"/>
</dbReference>
<dbReference type="PANTHER" id="PTHR43135">
    <property type="entry name" value="ALPHA-D-RIBOSE 1-METHYLPHOSPHONATE 5-TRIPHOSPHATE DIPHOSPHATASE"/>
    <property type="match status" value="1"/>
</dbReference>
<dbReference type="PROSITE" id="PS51257">
    <property type="entry name" value="PROKAR_LIPOPROTEIN"/>
    <property type="match status" value="1"/>
</dbReference>
<dbReference type="SUPFAM" id="SSF51338">
    <property type="entry name" value="Composite domain of metallo-dependent hydrolases"/>
    <property type="match status" value="1"/>
</dbReference>
<organism evidence="2 3">
    <name type="scientific">Chitinophaga silvisoli</name>
    <dbReference type="NCBI Taxonomy" id="2291814"/>
    <lineage>
        <taxon>Bacteria</taxon>
        <taxon>Pseudomonadati</taxon>
        <taxon>Bacteroidota</taxon>
        <taxon>Chitinophagia</taxon>
        <taxon>Chitinophagales</taxon>
        <taxon>Chitinophagaceae</taxon>
        <taxon>Chitinophaga</taxon>
    </lineage>
</organism>